<protein>
    <recommendedName>
        <fullName evidence="3">citrate synthase (unknown stereospecificity)</fullName>
        <ecNumber evidence="3">2.3.3.16</ecNumber>
    </recommendedName>
</protein>
<dbReference type="Gene3D" id="1.10.580.10">
    <property type="entry name" value="Citrate Synthase, domain 1"/>
    <property type="match status" value="1"/>
</dbReference>
<evidence type="ECO:0000256" key="4">
    <source>
        <dbReference type="ARBA" id="ARBA00022679"/>
    </source>
</evidence>
<reference evidence="7" key="1">
    <citation type="submission" date="2015-12" db="EMBL/GenBank/DDBJ databases">
        <title>FDA dAtabase for Regulatory Grade micrObial Sequences (FDA-ARGOS): Supporting development and validation of Infectious Disease Dx tests.</title>
        <authorList>
            <person name="Case J."/>
            <person name="Tallon L."/>
            <person name="Sadzewicz L."/>
            <person name="Sengamalay N."/>
            <person name="Ott S."/>
            <person name="Godinez A."/>
            <person name="Nagaraj S."/>
            <person name="Nadendla S."/>
            <person name="Sichtig H."/>
        </authorList>
    </citation>
    <scope>NUCLEOTIDE SEQUENCE [LARGE SCALE GENOMIC DNA]</scope>
    <source>
        <strain evidence="7">FDAARGOS_147</strain>
    </source>
</reference>
<dbReference type="Pfam" id="PF00285">
    <property type="entry name" value="Citrate_synt"/>
    <property type="match status" value="1"/>
</dbReference>
<gene>
    <name evidence="6" type="ORF">AL504_02015</name>
</gene>
<organism evidence="6 7">
    <name type="scientific">Alcaligenes xylosoxydans xylosoxydans</name>
    <name type="common">Achromobacter xylosoxidans</name>
    <dbReference type="NCBI Taxonomy" id="85698"/>
    <lineage>
        <taxon>Bacteria</taxon>
        <taxon>Pseudomonadati</taxon>
        <taxon>Pseudomonadota</taxon>
        <taxon>Betaproteobacteria</taxon>
        <taxon>Burkholderiales</taxon>
        <taxon>Alcaligenaceae</taxon>
        <taxon>Achromobacter</taxon>
    </lineage>
</organism>
<dbReference type="GO" id="GO:0036440">
    <property type="term" value="F:citrate synthase activity"/>
    <property type="evidence" value="ECO:0007669"/>
    <property type="project" value="UniProtKB-EC"/>
</dbReference>
<feature type="domain" description="Helix-turn-helix" evidence="5">
    <location>
        <begin position="4"/>
        <end position="55"/>
    </location>
</feature>
<keyword evidence="4" id="KW-0808">Transferase</keyword>
<dbReference type="AlphaFoldDB" id="A0A0X8NV41"/>
<dbReference type="EC" id="2.3.3.16" evidence="3"/>
<evidence type="ECO:0000256" key="2">
    <source>
        <dbReference type="ARBA" id="ARBA00010566"/>
    </source>
</evidence>
<dbReference type="GO" id="GO:0006099">
    <property type="term" value="P:tricarboxylic acid cycle"/>
    <property type="evidence" value="ECO:0007669"/>
    <property type="project" value="UniProtKB-UniPathway"/>
</dbReference>
<dbReference type="CDD" id="cd06102">
    <property type="entry name" value="citrate_synt_like_2"/>
    <property type="match status" value="1"/>
</dbReference>
<dbReference type="PANTHER" id="PTHR11739">
    <property type="entry name" value="CITRATE SYNTHASE"/>
    <property type="match status" value="1"/>
</dbReference>
<dbReference type="InterPro" id="IPR016142">
    <property type="entry name" value="Citrate_synth-like_lrg_a-sub"/>
</dbReference>
<evidence type="ECO:0000259" key="5">
    <source>
        <dbReference type="Pfam" id="PF12728"/>
    </source>
</evidence>
<dbReference type="InterPro" id="IPR041657">
    <property type="entry name" value="HTH_17"/>
</dbReference>
<sequence length="403" mass="42589">MPDYLTSAAAAARLGVSRQTLYAYVSRGLLHAEAGATPRESRYLAEDVERLAAQRTRGRKPKEVAKATLNWGLPVLESAITLIDDGQLFYRGESAVALAASRSVEAVAAHLWQCDEAMAFDAPAPVLPPDLAALFARHRGQRAEAALLPLFTAASDDDATALWQRSPQRQAQGCGALVRTLAACLLQTAPDAAPIHVQCARAWGADAAGADLIRMALVLCADHELNASSFTARCIASTGASLRAGIVGGLAALTGGRHGGTTARGEAMWDELERGDGGADGGQRLARGLRERLARGEDLPGFGHHLYPAGDPRASALLARILPQRPDWQALIEQAFELIGQRPSVDFALVAVRRHLGLPLGAAFGLFALGRSIGWLAHGLEQRGSPDVIRPRAAYTGVHPDAA</sequence>
<evidence type="ECO:0000256" key="3">
    <source>
        <dbReference type="ARBA" id="ARBA00012972"/>
    </source>
</evidence>
<dbReference type="GO" id="GO:0005829">
    <property type="term" value="C:cytosol"/>
    <property type="evidence" value="ECO:0007669"/>
    <property type="project" value="TreeGrafter"/>
</dbReference>
<dbReference type="Gene3D" id="1.10.230.10">
    <property type="entry name" value="Cytochrome P450-Terp, domain 2"/>
    <property type="match status" value="1"/>
</dbReference>
<dbReference type="InterPro" id="IPR016143">
    <property type="entry name" value="Citrate_synth-like_sm_a-sub"/>
</dbReference>
<dbReference type="InterPro" id="IPR036969">
    <property type="entry name" value="Citrate_synthase_sf"/>
</dbReference>
<comment type="similarity">
    <text evidence="2">Belongs to the citrate synthase family.</text>
</comment>
<evidence type="ECO:0000313" key="7">
    <source>
        <dbReference type="Proteomes" id="UP000060602"/>
    </source>
</evidence>
<dbReference type="SUPFAM" id="SSF48256">
    <property type="entry name" value="Citrate synthase"/>
    <property type="match status" value="1"/>
</dbReference>
<dbReference type="Pfam" id="PF12728">
    <property type="entry name" value="HTH_17"/>
    <property type="match status" value="1"/>
</dbReference>
<dbReference type="PRINTS" id="PR00143">
    <property type="entry name" value="CITRTSNTHASE"/>
</dbReference>
<comment type="pathway">
    <text evidence="1">Carbohydrate metabolism; tricarboxylic acid cycle; isocitrate from oxaloacetate: step 1/2.</text>
</comment>
<accession>A0A0X8NV41</accession>
<evidence type="ECO:0000313" key="6">
    <source>
        <dbReference type="EMBL" id="AMG34933.1"/>
    </source>
</evidence>
<proteinExistence type="inferred from homology"/>
<dbReference type="UniPathway" id="UPA00223">
    <property type="reaction ID" value="UER00717"/>
</dbReference>
<evidence type="ECO:0000256" key="1">
    <source>
        <dbReference type="ARBA" id="ARBA00004751"/>
    </source>
</evidence>
<dbReference type="RefSeq" id="WP_061071002.1">
    <property type="nucleotide sequence ID" value="NZ_CP014060.2"/>
</dbReference>
<dbReference type="EMBL" id="CP014060">
    <property type="protein sequence ID" value="AMG34933.1"/>
    <property type="molecule type" value="Genomic_DNA"/>
</dbReference>
<dbReference type="PANTHER" id="PTHR11739:SF4">
    <property type="entry name" value="CITRATE SYNTHASE, PEROXISOMAL"/>
    <property type="match status" value="1"/>
</dbReference>
<dbReference type="Proteomes" id="UP000060602">
    <property type="component" value="Chromosome"/>
</dbReference>
<name>A0A0X8NV41_ALCXX</name>
<dbReference type="GO" id="GO:0005975">
    <property type="term" value="P:carbohydrate metabolic process"/>
    <property type="evidence" value="ECO:0007669"/>
    <property type="project" value="TreeGrafter"/>
</dbReference>
<dbReference type="InterPro" id="IPR002020">
    <property type="entry name" value="Citrate_synthase"/>
</dbReference>